<keyword evidence="1" id="KW-0472">Membrane</keyword>
<feature type="transmembrane region" description="Helical" evidence="1">
    <location>
        <begin position="140"/>
        <end position="165"/>
    </location>
</feature>
<feature type="non-terminal residue" evidence="2">
    <location>
        <position position="334"/>
    </location>
</feature>
<name>A0AAD6Y692_9AGAR</name>
<keyword evidence="1" id="KW-1133">Transmembrane helix</keyword>
<dbReference type="AlphaFoldDB" id="A0AAD6Y692"/>
<keyword evidence="3" id="KW-1185">Reference proteome</keyword>
<dbReference type="EMBL" id="JARJCW010000071">
    <property type="protein sequence ID" value="KAJ7198839.1"/>
    <property type="molecule type" value="Genomic_DNA"/>
</dbReference>
<feature type="transmembrane region" description="Helical" evidence="1">
    <location>
        <begin position="6"/>
        <end position="23"/>
    </location>
</feature>
<comment type="caution">
    <text evidence="2">The sequence shown here is derived from an EMBL/GenBank/DDBJ whole genome shotgun (WGS) entry which is preliminary data.</text>
</comment>
<dbReference type="InterPro" id="IPR021362">
    <property type="entry name" value="DUF2834"/>
</dbReference>
<reference evidence="2" key="1">
    <citation type="submission" date="2023-03" db="EMBL/GenBank/DDBJ databases">
        <title>Massive genome expansion in bonnet fungi (Mycena s.s.) driven by repeated elements and novel gene families across ecological guilds.</title>
        <authorList>
            <consortium name="Lawrence Berkeley National Laboratory"/>
            <person name="Harder C.B."/>
            <person name="Miyauchi S."/>
            <person name="Viragh M."/>
            <person name="Kuo A."/>
            <person name="Thoen E."/>
            <person name="Andreopoulos B."/>
            <person name="Lu D."/>
            <person name="Skrede I."/>
            <person name="Drula E."/>
            <person name="Henrissat B."/>
            <person name="Morin E."/>
            <person name="Kohler A."/>
            <person name="Barry K."/>
            <person name="LaButti K."/>
            <person name="Morin E."/>
            <person name="Salamov A."/>
            <person name="Lipzen A."/>
            <person name="Mereny Z."/>
            <person name="Hegedus B."/>
            <person name="Baldrian P."/>
            <person name="Stursova M."/>
            <person name="Weitz H."/>
            <person name="Taylor A."/>
            <person name="Grigoriev I.V."/>
            <person name="Nagy L.G."/>
            <person name="Martin F."/>
            <person name="Kauserud H."/>
        </authorList>
    </citation>
    <scope>NUCLEOTIDE SEQUENCE</scope>
    <source>
        <strain evidence="2">9144</strain>
    </source>
</reference>
<protein>
    <submittedName>
        <fullName evidence="2">Uncharacterized protein</fullName>
    </submittedName>
</protein>
<feature type="transmembrane region" description="Helical" evidence="1">
    <location>
        <begin position="315"/>
        <end position="333"/>
    </location>
</feature>
<sequence>ACGVFCSYFYIIGGLFILICRGLGRSPSSLGIRAYACITLALASFMHTWFCDLLTLPSIPQWSFADYEESKGVAGTFSGFPLKRMSGWLLDTSLFEQAWARVCSGKVNWWFSQQLCLYTVGAWTIFLATEGRRHQVKHIWAYMVFGQLVAISVASNLFYLALVLAGPPSATPHPSSLHASPSLWIPVLLSLGTVVASPLTDDRTFLPNLLLMHSLILIPLLVPAAPIRKSRFSLGLSTLYILVFGAALVLHTRATSTALGEPMVSAPEFVRNAWSVLHSHPAQSSIGWDVIWTSISFVVWLVLQPEQSHRLLTAVYLLLATPLVSVGVLAPHIL</sequence>
<feature type="transmembrane region" description="Helical" evidence="1">
    <location>
        <begin position="232"/>
        <end position="250"/>
    </location>
</feature>
<keyword evidence="1" id="KW-0812">Transmembrane</keyword>
<feature type="transmembrane region" description="Helical" evidence="1">
    <location>
        <begin position="30"/>
        <end position="50"/>
    </location>
</feature>
<evidence type="ECO:0000313" key="3">
    <source>
        <dbReference type="Proteomes" id="UP001219525"/>
    </source>
</evidence>
<dbReference type="Proteomes" id="UP001219525">
    <property type="component" value="Unassembled WGS sequence"/>
</dbReference>
<evidence type="ECO:0000313" key="2">
    <source>
        <dbReference type="EMBL" id="KAJ7198839.1"/>
    </source>
</evidence>
<feature type="transmembrane region" description="Helical" evidence="1">
    <location>
        <begin position="205"/>
        <end position="225"/>
    </location>
</feature>
<feature type="transmembrane region" description="Helical" evidence="1">
    <location>
        <begin position="286"/>
        <end position="303"/>
    </location>
</feature>
<gene>
    <name evidence="2" type="ORF">GGX14DRAFT_319990</name>
</gene>
<organism evidence="2 3">
    <name type="scientific">Mycena pura</name>
    <dbReference type="NCBI Taxonomy" id="153505"/>
    <lineage>
        <taxon>Eukaryota</taxon>
        <taxon>Fungi</taxon>
        <taxon>Dikarya</taxon>
        <taxon>Basidiomycota</taxon>
        <taxon>Agaricomycotina</taxon>
        <taxon>Agaricomycetes</taxon>
        <taxon>Agaricomycetidae</taxon>
        <taxon>Agaricales</taxon>
        <taxon>Marasmiineae</taxon>
        <taxon>Mycenaceae</taxon>
        <taxon>Mycena</taxon>
    </lineage>
</organism>
<feature type="transmembrane region" description="Helical" evidence="1">
    <location>
        <begin position="109"/>
        <end position="128"/>
    </location>
</feature>
<accession>A0AAD6Y692</accession>
<proteinExistence type="predicted"/>
<evidence type="ECO:0000256" key="1">
    <source>
        <dbReference type="SAM" id="Phobius"/>
    </source>
</evidence>
<feature type="non-terminal residue" evidence="2">
    <location>
        <position position="1"/>
    </location>
</feature>
<dbReference type="Pfam" id="PF11196">
    <property type="entry name" value="DUF2834"/>
    <property type="match status" value="1"/>
</dbReference>